<accession>A6KBL4</accession>
<dbReference type="Proteomes" id="UP000234681">
    <property type="component" value="Chromosome 6"/>
</dbReference>
<dbReference type="AlphaFoldDB" id="A6KBL4"/>
<dbReference type="EMBL" id="CH474034">
    <property type="protein sequence ID" value="EDL97517.1"/>
    <property type="molecule type" value="Genomic_DNA"/>
</dbReference>
<gene>
    <name evidence="1" type="ORF">rCG_27717</name>
</gene>
<sequence>MSLCARSHQGLPHHSEDVVDDTRVISSVSWLYFQHSSQIQRYNKLYFISTDSTVMTLEK</sequence>
<evidence type="ECO:0000313" key="1">
    <source>
        <dbReference type="EMBL" id="EDL97517.1"/>
    </source>
</evidence>
<name>A6KBL4_RAT</name>
<organism evidence="1 2">
    <name type="scientific">Rattus norvegicus</name>
    <name type="common">Rat</name>
    <dbReference type="NCBI Taxonomy" id="10116"/>
    <lineage>
        <taxon>Eukaryota</taxon>
        <taxon>Metazoa</taxon>
        <taxon>Chordata</taxon>
        <taxon>Craniata</taxon>
        <taxon>Vertebrata</taxon>
        <taxon>Euteleostomi</taxon>
        <taxon>Mammalia</taxon>
        <taxon>Eutheria</taxon>
        <taxon>Euarchontoglires</taxon>
        <taxon>Glires</taxon>
        <taxon>Rodentia</taxon>
        <taxon>Myomorpha</taxon>
        <taxon>Muroidea</taxon>
        <taxon>Muridae</taxon>
        <taxon>Murinae</taxon>
        <taxon>Rattus</taxon>
    </lineage>
</organism>
<evidence type="ECO:0000313" key="2">
    <source>
        <dbReference type="Proteomes" id="UP000234681"/>
    </source>
</evidence>
<reference evidence="1 2" key="1">
    <citation type="submission" date="2005-09" db="EMBL/GenBank/DDBJ databases">
        <authorList>
            <person name="Mural R.J."/>
            <person name="Li P.W."/>
            <person name="Adams M.D."/>
            <person name="Amanatides P.G."/>
            <person name="Baden-Tillson H."/>
            <person name="Barnstead M."/>
            <person name="Chin S.H."/>
            <person name="Dew I."/>
            <person name="Evans C.A."/>
            <person name="Ferriera S."/>
            <person name="Flanigan M."/>
            <person name="Fosler C."/>
            <person name="Glodek A."/>
            <person name="Gu Z."/>
            <person name="Holt R.A."/>
            <person name="Jennings D."/>
            <person name="Kraft C.L."/>
            <person name="Lu F."/>
            <person name="Nguyen T."/>
            <person name="Nusskern D.R."/>
            <person name="Pfannkoch C.M."/>
            <person name="Sitter C."/>
            <person name="Sutton G.G."/>
            <person name="Venter J.C."/>
            <person name="Wang Z."/>
            <person name="Woodage T."/>
            <person name="Zheng X.H."/>
            <person name="Zhong F."/>
        </authorList>
    </citation>
    <scope>NUCLEOTIDE SEQUENCE [LARGE SCALE GENOMIC DNA]</scope>
    <source>
        <strain>BN</strain>
        <strain evidence="2">Sprague-Dawley</strain>
    </source>
</reference>
<proteinExistence type="predicted"/>
<protein>
    <submittedName>
        <fullName evidence="1">RCG27717</fullName>
    </submittedName>
</protein>